<dbReference type="PANTHER" id="PTHR34556">
    <property type="match status" value="1"/>
</dbReference>
<gene>
    <name evidence="3" type="ORF">CBR_g5588</name>
</gene>
<evidence type="ECO:0000256" key="1">
    <source>
        <dbReference type="SAM" id="MobiDB-lite"/>
    </source>
</evidence>
<name>A0A388JRT0_CHABU</name>
<organism evidence="3 4">
    <name type="scientific">Chara braunii</name>
    <name type="common">Braun's stonewort</name>
    <dbReference type="NCBI Taxonomy" id="69332"/>
    <lineage>
        <taxon>Eukaryota</taxon>
        <taxon>Viridiplantae</taxon>
        <taxon>Streptophyta</taxon>
        <taxon>Charophyceae</taxon>
        <taxon>Charales</taxon>
        <taxon>Characeae</taxon>
        <taxon>Chara</taxon>
    </lineage>
</organism>
<protein>
    <recommendedName>
        <fullName evidence="2">RNA-binding protein Tab2-like N-terminal domain-containing protein</fullName>
    </recommendedName>
</protein>
<comment type="caution">
    <text evidence="3">The sequence shown here is derived from an EMBL/GenBank/DDBJ whole genome shotgun (WGS) entry which is preliminary data.</text>
</comment>
<evidence type="ECO:0000313" key="4">
    <source>
        <dbReference type="Proteomes" id="UP000265515"/>
    </source>
</evidence>
<proteinExistence type="predicted"/>
<dbReference type="GO" id="GO:0003723">
    <property type="term" value="F:RNA binding"/>
    <property type="evidence" value="ECO:0007669"/>
    <property type="project" value="InterPro"/>
</dbReference>
<dbReference type="PANTHER" id="PTHR34556:SF2">
    <property type="entry name" value="PROTEIN TAB2 HOMOLOG, CHLOROPLASTIC"/>
    <property type="match status" value="1"/>
</dbReference>
<dbReference type="AlphaFoldDB" id="A0A388JRT0"/>
<accession>A0A388JRT0</accession>
<dbReference type="EMBL" id="BFEA01000011">
    <property type="protein sequence ID" value="GBG60412.1"/>
    <property type="molecule type" value="Genomic_DNA"/>
</dbReference>
<dbReference type="InterPro" id="IPR046760">
    <property type="entry name" value="Tab2-like_N"/>
</dbReference>
<dbReference type="Proteomes" id="UP000265515">
    <property type="component" value="Unassembled WGS sequence"/>
</dbReference>
<feature type="compositionally biased region" description="Polar residues" evidence="1">
    <location>
        <begin position="32"/>
        <end position="41"/>
    </location>
</feature>
<reference evidence="3 4" key="1">
    <citation type="journal article" date="2018" name="Cell">
        <title>The Chara Genome: Secondary Complexity and Implications for Plant Terrestrialization.</title>
        <authorList>
            <person name="Nishiyama T."/>
            <person name="Sakayama H."/>
            <person name="Vries J.D."/>
            <person name="Buschmann H."/>
            <person name="Saint-Marcoux D."/>
            <person name="Ullrich K.K."/>
            <person name="Haas F.B."/>
            <person name="Vanderstraeten L."/>
            <person name="Becker D."/>
            <person name="Lang D."/>
            <person name="Vosolsobe S."/>
            <person name="Rombauts S."/>
            <person name="Wilhelmsson P.K.I."/>
            <person name="Janitza P."/>
            <person name="Kern R."/>
            <person name="Heyl A."/>
            <person name="Rumpler F."/>
            <person name="Villalobos L.I.A.C."/>
            <person name="Clay J.M."/>
            <person name="Skokan R."/>
            <person name="Toyoda A."/>
            <person name="Suzuki Y."/>
            <person name="Kagoshima H."/>
            <person name="Schijlen E."/>
            <person name="Tajeshwar N."/>
            <person name="Catarino B."/>
            <person name="Hetherington A.J."/>
            <person name="Saltykova A."/>
            <person name="Bonnot C."/>
            <person name="Breuninger H."/>
            <person name="Symeonidi A."/>
            <person name="Radhakrishnan G.V."/>
            <person name="Van Nieuwerburgh F."/>
            <person name="Deforce D."/>
            <person name="Chang C."/>
            <person name="Karol K.G."/>
            <person name="Hedrich R."/>
            <person name="Ulvskov P."/>
            <person name="Glockner G."/>
            <person name="Delwiche C.F."/>
            <person name="Petrasek J."/>
            <person name="Van de Peer Y."/>
            <person name="Friml J."/>
            <person name="Beilby M."/>
            <person name="Dolan L."/>
            <person name="Kohara Y."/>
            <person name="Sugano S."/>
            <person name="Fujiyama A."/>
            <person name="Delaux P.-M."/>
            <person name="Quint M."/>
            <person name="TheiBen G."/>
            <person name="Hagemann M."/>
            <person name="Harholt J."/>
            <person name="Dunand C."/>
            <person name="Zachgo S."/>
            <person name="Langdale J."/>
            <person name="Maumus F."/>
            <person name="Straeten D.V.D."/>
            <person name="Gould S.B."/>
            <person name="Rensing S.A."/>
        </authorList>
    </citation>
    <scope>NUCLEOTIDE SEQUENCE [LARGE SCALE GENOMIC DNA]</scope>
    <source>
        <strain evidence="3 4">S276</strain>
    </source>
</reference>
<dbReference type="Gramene" id="GBG60412">
    <property type="protein sequence ID" value="GBG60412"/>
    <property type="gene ID" value="CBR_g5588"/>
</dbReference>
<dbReference type="STRING" id="69332.A0A388JRT0"/>
<dbReference type="InterPro" id="IPR009472">
    <property type="entry name" value="Tab2-like"/>
</dbReference>
<keyword evidence="4" id="KW-1185">Reference proteome</keyword>
<evidence type="ECO:0000313" key="3">
    <source>
        <dbReference type="EMBL" id="GBG60412.1"/>
    </source>
</evidence>
<evidence type="ECO:0000259" key="2">
    <source>
        <dbReference type="Pfam" id="PF06485"/>
    </source>
</evidence>
<feature type="compositionally biased region" description="Low complexity" evidence="1">
    <location>
        <begin position="47"/>
        <end position="67"/>
    </location>
</feature>
<dbReference type="OrthoDB" id="3833at2759"/>
<dbReference type="Pfam" id="PF06485">
    <property type="entry name" value="Tab2-like_N"/>
    <property type="match status" value="1"/>
</dbReference>
<sequence>MVVACGAGSATSILGRGATCRAAASGVVAISECQTSATGSPAPTWPGAVGSGTESSSVSGSAGSLLGRRGRDDAGTSSTSPSSGNFGKRSGGRLRWARLLRTCHRGGEAGGGGRGGGGGGVVFVGWQHRQPDRDVRLGISSVAVGITSPRKPAPAGFGCGGGRAPCARIRLRSAQRKAAAERDEASASASASGVMVDDAAQGRLLEGITEWELDFCSRPILDARGKRLWELVVCDKTRMLEYAEYFPNNKINSANLKDAISRVMRDFTVQKPTKIRFFRSQMQTIISKACTELGIQPVPSQRVRVGEASAR</sequence>
<feature type="domain" description="RNA-binding protein Tab2-like N-terminal" evidence="2">
    <location>
        <begin position="211"/>
        <end position="303"/>
    </location>
</feature>
<feature type="region of interest" description="Disordered" evidence="1">
    <location>
        <begin position="32"/>
        <end position="91"/>
    </location>
</feature>